<gene>
    <name evidence="7" type="ORF">MHL29_12740</name>
</gene>
<name>A0ABS9Q4E0_9MICO</name>
<evidence type="ECO:0000256" key="5">
    <source>
        <dbReference type="SAM" id="Phobius"/>
    </source>
</evidence>
<dbReference type="EMBL" id="JAKRCV010000044">
    <property type="protein sequence ID" value="MCG7322744.1"/>
    <property type="molecule type" value="Genomic_DNA"/>
</dbReference>
<dbReference type="GO" id="GO:0016874">
    <property type="term" value="F:ligase activity"/>
    <property type="evidence" value="ECO:0007669"/>
    <property type="project" value="UniProtKB-KW"/>
</dbReference>
<feature type="transmembrane region" description="Helical" evidence="5">
    <location>
        <begin position="332"/>
        <end position="352"/>
    </location>
</feature>
<dbReference type="Proteomes" id="UP001521931">
    <property type="component" value="Unassembled WGS sequence"/>
</dbReference>
<evidence type="ECO:0000256" key="3">
    <source>
        <dbReference type="ARBA" id="ARBA00022989"/>
    </source>
</evidence>
<evidence type="ECO:0000313" key="8">
    <source>
        <dbReference type="Proteomes" id="UP001521931"/>
    </source>
</evidence>
<evidence type="ECO:0000256" key="4">
    <source>
        <dbReference type="ARBA" id="ARBA00023136"/>
    </source>
</evidence>
<feature type="domain" description="O-antigen ligase-related" evidence="6">
    <location>
        <begin position="200"/>
        <end position="339"/>
    </location>
</feature>
<proteinExistence type="predicted"/>
<keyword evidence="3 5" id="KW-1133">Transmembrane helix</keyword>
<sequence>MSTVATVPGAAPVAVVAPGGRVVIPTWLGGCLLTVAAAAPFEGDRIALLATVAPMSWCLFARRDRAAVARISWPVLLFLLWLALTMLWSVDGAQTASSVLKMALLTLLGTLVSAGRSVDGLMDVIARCGQVALTASWVLYFALPDVGRNWDGYESGAMRGIFVHRNTLGYFAALITITMLVRWARGPRRLLSPSLAWACVALVSTVMSQSRTAWSVLGVTAALALVMLAMRGLRRPARLSAVEVLVVLVGALVRVALNPEQVVTGLGRDATLTGRTEIWGAVVTGILERPFLGYGWGALWRAGSPATEALWAEAGFAFHHAHNGYLDSAAQAGLIGMSLGLLVVATGLWRALRSHVHRGSWSSTWVLLVLAAVLVFNMTEAVAFTGMSWVLLVSFCLVAHPWKEHP</sequence>
<evidence type="ECO:0000256" key="2">
    <source>
        <dbReference type="ARBA" id="ARBA00022692"/>
    </source>
</evidence>
<reference evidence="7 8" key="1">
    <citation type="submission" date="2022-02" db="EMBL/GenBank/DDBJ databases">
        <title>Uncovering new skin microbiome diversity through culturing and metagenomics.</title>
        <authorList>
            <person name="Conlan S."/>
            <person name="Deming C."/>
            <person name="Nisc Comparative Sequencing Program N."/>
            <person name="Segre J.A."/>
        </authorList>
    </citation>
    <scope>NUCLEOTIDE SEQUENCE [LARGE SCALE GENOMIC DNA]</scope>
    <source>
        <strain evidence="7 8">ACRQZ</strain>
    </source>
</reference>
<feature type="transmembrane region" description="Helical" evidence="5">
    <location>
        <begin position="359"/>
        <end position="376"/>
    </location>
</feature>
<dbReference type="InterPro" id="IPR051533">
    <property type="entry name" value="WaaL-like"/>
</dbReference>
<evidence type="ECO:0000259" key="6">
    <source>
        <dbReference type="Pfam" id="PF04932"/>
    </source>
</evidence>
<feature type="transmembrane region" description="Helical" evidence="5">
    <location>
        <begin position="96"/>
        <end position="112"/>
    </location>
</feature>
<dbReference type="PANTHER" id="PTHR37422:SF21">
    <property type="entry name" value="EXOQ-LIKE PROTEIN"/>
    <property type="match status" value="1"/>
</dbReference>
<evidence type="ECO:0000256" key="1">
    <source>
        <dbReference type="ARBA" id="ARBA00004141"/>
    </source>
</evidence>
<keyword evidence="2 5" id="KW-0812">Transmembrane</keyword>
<protein>
    <submittedName>
        <fullName evidence="7">O-antigen ligase family protein</fullName>
    </submittedName>
</protein>
<comment type="caution">
    <text evidence="7">The sequence shown here is derived from an EMBL/GenBank/DDBJ whole genome shotgun (WGS) entry which is preliminary data.</text>
</comment>
<feature type="transmembrane region" description="Helical" evidence="5">
    <location>
        <begin position="124"/>
        <end position="143"/>
    </location>
</feature>
<evidence type="ECO:0000313" key="7">
    <source>
        <dbReference type="EMBL" id="MCG7322744.1"/>
    </source>
</evidence>
<keyword evidence="7" id="KW-0436">Ligase</keyword>
<feature type="transmembrane region" description="Helical" evidence="5">
    <location>
        <begin position="190"/>
        <end position="207"/>
    </location>
</feature>
<dbReference type="InterPro" id="IPR007016">
    <property type="entry name" value="O-antigen_ligase-rel_domated"/>
</dbReference>
<dbReference type="RefSeq" id="WP_239265101.1">
    <property type="nucleotide sequence ID" value="NZ_JAKRCV010000044.1"/>
</dbReference>
<dbReference type="PANTHER" id="PTHR37422">
    <property type="entry name" value="TEICHURONIC ACID BIOSYNTHESIS PROTEIN TUAE"/>
    <property type="match status" value="1"/>
</dbReference>
<dbReference type="Pfam" id="PF04932">
    <property type="entry name" value="Wzy_C"/>
    <property type="match status" value="1"/>
</dbReference>
<feature type="transmembrane region" description="Helical" evidence="5">
    <location>
        <begin position="237"/>
        <end position="257"/>
    </location>
</feature>
<comment type="subcellular location">
    <subcellularLocation>
        <location evidence="1">Membrane</location>
        <topology evidence="1">Multi-pass membrane protein</topology>
    </subcellularLocation>
</comment>
<feature type="transmembrane region" description="Helical" evidence="5">
    <location>
        <begin position="163"/>
        <end position="183"/>
    </location>
</feature>
<keyword evidence="4 5" id="KW-0472">Membrane</keyword>
<keyword evidence="8" id="KW-1185">Reference proteome</keyword>
<organism evidence="7 8">
    <name type="scientific">Arsenicicoccus bolidensis</name>
    <dbReference type="NCBI Taxonomy" id="229480"/>
    <lineage>
        <taxon>Bacteria</taxon>
        <taxon>Bacillati</taxon>
        <taxon>Actinomycetota</taxon>
        <taxon>Actinomycetes</taxon>
        <taxon>Micrococcales</taxon>
        <taxon>Intrasporangiaceae</taxon>
        <taxon>Arsenicicoccus</taxon>
    </lineage>
</organism>
<feature type="transmembrane region" description="Helical" evidence="5">
    <location>
        <begin position="71"/>
        <end position="90"/>
    </location>
</feature>
<accession>A0ABS9Q4E0</accession>
<feature type="transmembrane region" description="Helical" evidence="5">
    <location>
        <begin position="213"/>
        <end position="230"/>
    </location>
</feature>